<dbReference type="AlphaFoldDB" id="A0A061SH58"/>
<sequence>LQTAMRSILVRNSPRHTVPLRLRKQDSKCGLIEYAKFSDQEEKEVNTVQPTVHQDSAIVIS</sequence>
<reference evidence="1" key="1">
    <citation type="submission" date="2014-05" db="EMBL/GenBank/DDBJ databases">
        <title>The transcriptome of the halophilic microalga Tetraselmis sp. GSL018 isolated from the Great Salt Lake, Utah.</title>
        <authorList>
            <person name="Jinkerson R.E."/>
            <person name="D'Adamo S."/>
            <person name="Posewitz M.C."/>
        </authorList>
    </citation>
    <scope>NUCLEOTIDE SEQUENCE</scope>
    <source>
        <strain evidence="1">GSL018</strain>
    </source>
</reference>
<feature type="non-terminal residue" evidence="1">
    <location>
        <position position="1"/>
    </location>
</feature>
<evidence type="ECO:0000313" key="1">
    <source>
        <dbReference type="EMBL" id="JAC84497.1"/>
    </source>
</evidence>
<name>A0A061SH58_9CHLO</name>
<organism evidence="1">
    <name type="scientific">Tetraselmis sp. GSL018</name>
    <dbReference type="NCBI Taxonomy" id="582737"/>
    <lineage>
        <taxon>Eukaryota</taxon>
        <taxon>Viridiplantae</taxon>
        <taxon>Chlorophyta</taxon>
        <taxon>core chlorophytes</taxon>
        <taxon>Chlorodendrophyceae</taxon>
        <taxon>Chlorodendrales</taxon>
        <taxon>Chlorodendraceae</taxon>
        <taxon>Tetraselmis</taxon>
    </lineage>
</organism>
<protein>
    <submittedName>
        <fullName evidence="1">Uncharacterized protein</fullName>
    </submittedName>
</protein>
<accession>A0A061SH58</accession>
<proteinExistence type="predicted"/>
<gene>
    <name evidence="1" type="ORF">TSPGSL018_840</name>
</gene>
<dbReference type="EMBL" id="GBEZ01000386">
    <property type="protein sequence ID" value="JAC84497.1"/>
    <property type="molecule type" value="Transcribed_RNA"/>
</dbReference>